<protein>
    <recommendedName>
        <fullName evidence="7 8">Phosphoglucosamine mutase</fullName>
        <ecNumber evidence="6 8">5.4.2.10</ecNumber>
    </recommendedName>
</protein>
<dbReference type="Pfam" id="PF02879">
    <property type="entry name" value="PGM_PMM_II"/>
    <property type="match status" value="1"/>
</dbReference>
<dbReference type="FunFam" id="3.40.120.10:FF:000001">
    <property type="entry name" value="Phosphoglucosamine mutase"/>
    <property type="match status" value="1"/>
</dbReference>
<feature type="binding site" evidence="8">
    <location>
        <position position="246"/>
    </location>
    <ligand>
        <name>Mg(2+)</name>
        <dbReference type="ChEBI" id="CHEBI:18420"/>
    </ligand>
</feature>
<dbReference type="InterPro" id="IPR005845">
    <property type="entry name" value="A-D-PHexomutase_a/b/a-II"/>
</dbReference>
<dbReference type="InterPro" id="IPR050060">
    <property type="entry name" value="Phosphoglucosamine_mutase"/>
</dbReference>
<dbReference type="RefSeq" id="WP_149810875.1">
    <property type="nucleotide sequence ID" value="NZ_VUKA01000001.1"/>
</dbReference>
<dbReference type="InterPro" id="IPR005843">
    <property type="entry name" value="A-D-PHexomutase_C"/>
</dbReference>
<dbReference type="InterPro" id="IPR005844">
    <property type="entry name" value="A-D-PHexomutase_a/b/a-I"/>
</dbReference>
<dbReference type="EMBL" id="VUKA01000001">
    <property type="protein sequence ID" value="KAA2214921.1"/>
    <property type="molecule type" value="Genomic_DNA"/>
</dbReference>
<dbReference type="InterPro" id="IPR005841">
    <property type="entry name" value="Alpha-D-phosphohexomutase_SF"/>
</dbReference>
<dbReference type="FunFam" id="3.40.120.10:FF:000002">
    <property type="entry name" value="Phosphoglucosamine mutase"/>
    <property type="match status" value="1"/>
</dbReference>
<evidence type="ECO:0000313" key="15">
    <source>
        <dbReference type="EMBL" id="KAA2214921.1"/>
    </source>
</evidence>
<keyword evidence="4 8" id="KW-0460">Magnesium</keyword>
<dbReference type="Pfam" id="PF00408">
    <property type="entry name" value="PGM_PMM_IV"/>
    <property type="match status" value="1"/>
</dbReference>
<feature type="binding site" evidence="8">
    <location>
        <position position="250"/>
    </location>
    <ligand>
        <name>Mg(2+)</name>
        <dbReference type="ChEBI" id="CHEBI:18420"/>
    </ligand>
</feature>
<dbReference type="InterPro" id="IPR005846">
    <property type="entry name" value="A-D-PHexomutase_a/b/a-III"/>
</dbReference>
<dbReference type="GO" id="GO:0005975">
    <property type="term" value="P:carbohydrate metabolic process"/>
    <property type="evidence" value="ECO:0007669"/>
    <property type="project" value="InterPro"/>
</dbReference>
<name>A0A5B2TKE4_9PROT</name>
<keyword evidence="5 8" id="KW-0413">Isomerase</keyword>
<evidence type="ECO:0000259" key="12">
    <source>
        <dbReference type="Pfam" id="PF02878"/>
    </source>
</evidence>
<proteinExistence type="inferred from homology"/>
<dbReference type="Gene3D" id="3.30.310.50">
    <property type="entry name" value="Alpha-D-phosphohexomutase, C-terminal domain"/>
    <property type="match status" value="1"/>
</dbReference>
<dbReference type="GO" id="GO:0006048">
    <property type="term" value="P:UDP-N-acetylglucosamine biosynthetic process"/>
    <property type="evidence" value="ECO:0007669"/>
    <property type="project" value="TreeGrafter"/>
</dbReference>
<dbReference type="PANTHER" id="PTHR42946:SF1">
    <property type="entry name" value="PHOSPHOGLUCOMUTASE (ALPHA-D-GLUCOSE-1,6-BISPHOSPHATE-DEPENDENT)"/>
    <property type="match status" value="1"/>
</dbReference>
<keyword evidence="2 8" id="KW-0597">Phosphoprotein</keyword>
<feature type="domain" description="Alpha-D-phosphohexomutase C-terminal" evidence="11">
    <location>
        <begin position="379"/>
        <end position="439"/>
    </location>
</feature>
<dbReference type="SUPFAM" id="SSF55957">
    <property type="entry name" value="Phosphoglucomutase, C-terminal domain"/>
    <property type="match status" value="1"/>
</dbReference>
<dbReference type="OrthoDB" id="9803322at2"/>
<evidence type="ECO:0000313" key="16">
    <source>
        <dbReference type="Proteomes" id="UP000322110"/>
    </source>
</evidence>
<dbReference type="CDD" id="cd05802">
    <property type="entry name" value="GlmM"/>
    <property type="match status" value="1"/>
</dbReference>
<feature type="binding site" evidence="8">
    <location>
        <position position="248"/>
    </location>
    <ligand>
        <name>Mg(2+)</name>
        <dbReference type="ChEBI" id="CHEBI:18420"/>
    </ligand>
</feature>
<dbReference type="PROSITE" id="PS00710">
    <property type="entry name" value="PGM_PMM"/>
    <property type="match status" value="1"/>
</dbReference>
<feature type="active site" description="Phosphoserine intermediate" evidence="8">
    <location>
        <position position="105"/>
    </location>
</feature>
<dbReference type="GO" id="GO:0009252">
    <property type="term" value="P:peptidoglycan biosynthetic process"/>
    <property type="evidence" value="ECO:0007669"/>
    <property type="project" value="UniProtKB-ARBA"/>
</dbReference>
<comment type="catalytic activity">
    <reaction evidence="8 10">
        <text>alpha-D-glucosamine 1-phosphate = D-glucosamine 6-phosphate</text>
        <dbReference type="Rhea" id="RHEA:23424"/>
        <dbReference type="ChEBI" id="CHEBI:58516"/>
        <dbReference type="ChEBI" id="CHEBI:58725"/>
        <dbReference type="EC" id="5.4.2.10"/>
    </reaction>
</comment>
<dbReference type="PANTHER" id="PTHR42946">
    <property type="entry name" value="PHOSPHOHEXOSE MUTASE"/>
    <property type="match status" value="1"/>
</dbReference>
<dbReference type="InterPro" id="IPR036900">
    <property type="entry name" value="A-D-PHexomutase_C_sf"/>
</dbReference>
<comment type="similarity">
    <text evidence="1 8 9">Belongs to the phosphohexose mutase family.</text>
</comment>
<evidence type="ECO:0000259" key="11">
    <source>
        <dbReference type="Pfam" id="PF00408"/>
    </source>
</evidence>
<keyword evidence="3 8" id="KW-0479">Metal-binding</keyword>
<evidence type="ECO:0000256" key="9">
    <source>
        <dbReference type="RuleBase" id="RU004326"/>
    </source>
</evidence>
<keyword evidence="16" id="KW-1185">Reference proteome</keyword>
<dbReference type="NCBIfam" id="TIGR01455">
    <property type="entry name" value="glmM"/>
    <property type="match status" value="1"/>
</dbReference>
<evidence type="ECO:0000256" key="2">
    <source>
        <dbReference type="ARBA" id="ARBA00022553"/>
    </source>
</evidence>
<evidence type="ECO:0000256" key="8">
    <source>
        <dbReference type="HAMAP-Rule" id="MF_01554"/>
    </source>
</evidence>
<comment type="cofactor">
    <cofactor evidence="8">
        <name>Mg(2+)</name>
        <dbReference type="ChEBI" id="CHEBI:18420"/>
    </cofactor>
    <text evidence="8">Binds 1 Mg(2+) ion per subunit.</text>
</comment>
<evidence type="ECO:0000256" key="1">
    <source>
        <dbReference type="ARBA" id="ARBA00010231"/>
    </source>
</evidence>
<dbReference type="AlphaFoldDB" id="A0A5B2TKE4"/>
<feature type="modified residue" description="Phosphoserine" evidence="8">
    <location>
        <position position="105"/>
    </location>
</feature>
<dbReference type="Gene3D" id="3.40.120.10">
    <property type="entry name" value="Alpha-D-Glucose-1,6-Bisphosphate, subunit A, domain 3"/>
    <property type="match status" value="3"/>
</dbReference>
<dbReference type="SUPFAM" id="SSF53738">
    <property type="entry name" value="Phosphoglucomutase, first 3 domains"/>
    <property type="match status" value="3"/>
</dbReference>
<dbReference type="EC" id="5.4.2.10" evidence="6 8"/>
<dbReference type="InterPro" id="IPR016055">
    <property type="entry name" value="A-D-PHexomutase_a/b/a-I/II/III"/>
</dbReference>
<organism evidence="15 16">
    <name type="scientific">Teichococcus oryzae</name>
    <dbReference type="NCBI Taxonomy" id="1608942"/>
    <lineage>
        <taxon>Bacteria</taxon>
        <taxon>Pseudomonadati</taxon>
        <taxon>Pseudomonadota</taxon>
        <taxon>Alphaproteobacteria</taxon>
        <taxon>Acetobacterales</taxon>
        <taxon>Roseomonadaceae</taxon>
        <taxon>Roseomonas</taxon>
    </lineage>
</organism>
<feature type="binding site" description="via phosphate group" evidence="8">
    <location>
        <position position="105"/>
    </location>
    <ligand>
        <name>Mg(2+)</name>
        <dbReference type="ChEBI" id="CHEBI:18420"/>
    </ligand>
</feature>
<evidence type="ECO:0000256" key="5">
    <source>
        <dbReference type="ARBA" id="ARBA00023235"/>
    </source>
</evidence>
<evidence type="ECO:0000256" key="6">
    <source>
        <dbReference type="ARBA" id="ARBA00066330"/>
    </source>
</evidence>
<dbReference type="GO" id="GO:0000287">
    <property type="term" value="F:magnesium ion binding"/>
    <property type="evidence" value="ECO:0007669"/>
    <property type="project" value="UniProtKB-UniRule"/>
</dbReference>
<dbReference type="GO" id="GO:0005829">
    <property type="term" value="C:cytosol"/>
    <property type="evidence" value="ECO:0007669"/>
    <property type="project" value="TreeGrafter"/>
</dbReference>
<dbReference type="FunFam" id="3.30.310.50:FF:000001">
    <property type="entry name" value="Phosphoglucosamine mutase"/>
    <property type="match status" value="1"/>
</dbReference>
<gene>
    <name evidence="8" type="primary">glmM</name>
    <name evidence="15" type="ORF">F0Q34_04375</name>
</gene>
<dbReference type="GO" id="GO:0004615">
    <property type="term" value="F:phosphomannomutase activity"/>
    <property type="evidence" value="ECO:0007669"/>
    <property type="project" value="TreeGrafter"/>
</dbReference>
<evidence type="ECO:0000256" key="10">
    <source>
        <dbReference type="RuleBase" id="RU004327"/>
    </source>
</evidence>
<dbReference type="PRINTS" id="PR00509">
    <property type="entry name" value="PGMPMM"/>
</dbReference>
<evidence type="ECO:0000256" key="7">
    <source>
        <dbReference type="ARBA" id="ARBA00068193"/>
    </source>
</evidence>
<feature type="domain" description="Alpha-D-phosphohexomutase alpha/beta/alpha" evidence="13">
    <location>
        <begin position="162"/>
        <end position="259"/>
    </location>
</feature>
<feature type="domain" description="Alpha-D-phosphohexomutase alpha/beta/alpha" evidence="14">
    <location>
        <begin position="263"/>
        <end position="369"/>
    </location>
</feature>
<evidence type="ECO:0000259" key="14">
    <source>
        <dbReference type="Pfam" id="PF02880"/>
    </source>
</evidence>
<feature type="domain" description="Alpha-D-phosphohexomutase alpha/beta/alpha" evidence="12">
    <location>
        <begin position="6"/>
        <end position="137"/>
    </location>
</feature>
<dbReference type="InterPro" id="IPR016066">
    <property type="entry name" value="A-D-PHexomutase_CS"/>
</dbReference>
<dbReference type="Pfam" id="PF02878">
    <property type="entry name" value="PGM_PMM_I"/>
    <property type="match status" value="1"/>
</dbReference>
<dbReference type="NCBIfam" id="NF008139">
    <property type="entry name" value="PRK10887.1"/>
    <property type="match status" value="1"/>
</dbReference>
<comment type="function">
    <text evidence="8 10">Catalyzes the conversion of glucosamine-6-phosphate to glucosamine-1-phosphate.</text>
</comment>
<dbReference type="InterPro" id="IPR006352">
    <property type="entry name" value="GlmM_bact"/>
</dbReference>
<evidence type="ECO:0000256" key="3">
    <source>
        <dbReference type="ARBA" id="ARBA00022723"/>
    </source>
</evidence>
<evidence type="ECO:0000256" key="4">
    <source>
        <dbReference type="ARBA" id="ARBA00022842"/>
    </source>
</evidence>
<sequence length="474" mass="49678">MSQTERRLFGTDGIRGVANRAPMDASTALRLGQAAGRFFNRGSHRHRVVIGKDTRLSGYMLEPALTAGFVGAGMDVVLVGPLPTPAIAMLTRSLRADLGVMISASHNPFEDNGIKLFGPDGLKLSDNEEAEIEALMAGDLSAQLVPPARLGRASRLEDAPGRYIEAVKASFPKGLSLAGMRIVVDCAHGAAYKVAPTVLWELGAEVVPVGVAPDGFNINRECGSTAPSRMAELVRERRADLGIALDGDADRLVLADENGQILDGDQILALVARSWAAQGRLRGGAVVATVMSNLGLERFLEGAGLKLLRTKVGDRYVSERMREDGCNIGGEQSGHMILADFGTTGDGLVAALQVLAVLAESGRPASAVCRPFEPLPQRLVNVRYAGASPLQDPAVADAIAAAEARLGSRGRVLIRPSGTEPVIRVMAEAEEEALVEDTVMGLSALIRARAAAGPLPPRAAVPASTTTAAAIEVK</sequence>
<dbReference type="Proteomes" id="UP000322110">
    <property type="component" value="Unassembled WGS sequence"/>
</dbReference>
<comment type="caution">
    <text evidence="15">The sequence shown here is derived from an EMBL/GenBank/DDBJ whole genome shotgun (WGS) entry which is preliminary data.</text>
</comment>
<dbReference type="GO" id="GO:0008966">
    <property type="term" value="F:phosphoglucosamine mutase activity"/>
    <property type="evidence" value="ECO:0007669"/>
    <property type="project" value="UniProtKB-UniRule"/>
</dbReference>
<comment type="PTM">
    <text evidence="8">Activated by phosphorylation.</text>
</comment>
<accession>A0A5B2TKE4</accession>
<evidence type="ECO:0000259" key="13">
    <source>
        <dbReference type="Pfam" id="PF02879"/>
    </source>
</evidence>
<dbReference type="HAMAP" id="MF_01554_B">
    <property type="entry name" value="GlmM_B"/>
    <property type="match status" value="1"/>
</dbReference>
<reference evidence="15 16" key="1">
    <citation type="journal article" date="2015" name="Int. J. Syst. Evol. Microbiol.">
        <title>Roseomonas oryzae sp. nov., isolated from paddy rhizosphere soil.</title>
        <authorList>
            <person name="Ramaprasad E.V."/>
            <person name="Sasikala Ch."/>
            <person name="Ramana Ch.V."/>
        </authorList>
    </citation>
    <scope>NUCLEOTIDE SEQUENCE [LARGE SCALE GENOMIC DNA]</scope>
    <source>
        <strain evidence="15 16">KCTC 42542</strain>
    </source>
</reference>
<dbReference type="Pfam" id="PF02880">
    <property type="entry name" value="PGM_PMM_III"/>
    <property type="match status" value="1"/>
</dbReference>